<name>K0SNU7_THAOC</name>
<reference evidence="2 3" key="1">
    <citation type="journal article" date="2012" name="Genome Biol.">
        <title>Genome and low-iron response of an oceanic diatom adapted to chronic iron limitation.</title>
        <authorList>
            <person name="Lommer M."/>
            <person name="Specht M."/>
            <person name="Roy A.S."/>
            <person name="Kraemer L."/>
            <person name="Andreson R."/>
            <person name="Gutowska M.A."/>
            <person name="Wolf J."/>
            <person name="Bergner S.V."/>
            <person name="Schilhabel M.B."/>
            <person name="Klostermeier U.C."/>
            <person name="Beiko R.G."/>
            <person name="Rosenstiel P."/>
            <person name="Hippler M."/>
            <person name="Laroche J."/>
        </authorList>
    </citation>
    <scope>NUCLEOTIDE SEQUENCE [LARGE SCALE GENOMIC DNA]</scope>
    <source>
        <strain evidence="2 3">CCMP1005</strain>
    </source>
</reference>
<organism evidence="2 3">
    <name type="scientific">Thalassiosira oceanica</name>
    <name type="common">Marine diatom</name>
    <dbReference type="NCBI Taxonomy" id="159749"/>
    <lineage>
        <taxon>Eukaryota</taxon>
        <taxon>Sar</taxon>
        <taxon>Stramenopiles</taxon>
        <taxon>Ochrophyta</taxon>
        <taxon>Bacillariophyta</taxon>
        <taxon>Coscinodiscophyceae</taxon>
        <taxon>Thalassiosirophycidae</taxon>
        <taxon>Thalassiosirales</taxon>
        <taxon>Thalassiosiraceae</taxon>
        <taxon>Thalassiosira</taxon>
    </lineage>
</organism>
<dbReference type="EMBL" id="AGNL01012256">
    <property type="protein sequence ID" value="EJK67988.1"/>
    <property type="molecule type" value="Genomic_DNA"/>
</dbReference>
<gene>
    <name evidence="2" type="ORF">THAOC_10886</name>
</gene>
<feature type="region of interest" description="Disordered" evidence="1">
    <location>
        <begin position="141"/>
        <end position="163"/>
    </location>
</feature>
<protein>
    <submittedName>
        <fullName evidence="2">Uncharacterized protein</fullName>
    </submittedName>
</protein>
<evidence type="ECO:0000256" key="1">
    <source>
        <dbReference type="SAM" id="MobiDB-lite"/>
    </source>
</evidence>
<proteinExistence type="predicted"/>
<dbReference type="AlphaFoldDB" id="K0SNU7"/>
<evidence type="ECO:0000313" key="3">
    <source>
        <dbReference type="Proteomes" id="UP000266841"/>
    </source>
</evidence>
<sequence>LVASYTRKEQVVAKKAIAEEAQRCNSRVMDFANCPRSAASLSLSLPPSLPLPLPSSLRNKQMMENTPQDESTLISHDHLPLLLREGYETIPDAVANGRRVKPPPKKSTFRLAFACKTPVVSTALEVDGRASIGNVGLHPWRPPRIDGRNGPTAGSRATDPPSTRLRAKVGDIGDTYLVSRRAARGRRWIVEAPHSSTGPF</sequence>
<comment type="caution">
    <text evidence="2">The sequence shown here is derived from an EMBL/GenBank/DDBJ whole genome shotgun (WGS) entry which is preliminary data.</text>
</comment>
<dbReference type="Proteomes" id="UP000266841">
    <property type="component" value="Unassembled WGS sequence"/>
</dbReference>
<keyword evidence="3" id="KW-1185">Reference proteome</keyword>
<feature type="non-terminal residue" evidence="2">
    <location>
        <position position="1"/>
    </location>
</feature>
<accession>K0SNU7</accession>
<evidence type="ECO:0000313" key="2">
    <source>
        <dbReference type="EMBL" id="EJK67988.1"/>
    </source>
</evidence>